<dbReference type="SUPFAM" id="SSF141868">
    <property type="entry name" value="EAL domain-like"/>
    <property type="match status" value="1"/>
</dbReference>
<gene>
    <name evidence="2" type="primary">cph2</name>
    <name evidence="2" type="ORF">RS81_00946</name>
</gene>
<reference evidence="2 3" key="1">
    <citation type="submission" date="2015-02" db="EMBL/GenBank/DDBJ databases">
        <title>Draft genome sequences of ten Microbacterium spp. with emphasis on heavy metal contaminated environments.</title>
        <authorList>
            <person name="Corretto E."/>
        </authorList>
    </citation>
    <scope>NUCLEOTIDE SEQUENCE [LARGE SCALE GENOMIC DNA]</scope>
    <source>
        <strain evidence="2 3">DSM 12510</strain>
    </source>
</reference>
<evidence type="ECO:0000313" key="3">
    <source>
        <dbReference type="Proteomes" id="UP000033956"/>
    </source>
</evidence>
<accession>A0A0M2HFG5</accession>
<dbReference type="Gene3D" id="3.20.20.450">
    <property type="entry name" value="EAL domain"/>
    <property type="match status" value="1"/>
</dbReference>
<dbReference type="AlphaFoldDB" id="A0A0M2HFG5"/>
<dbReference type="PATRIC" id="fig|92835.4.peg.965"/>
<dbReference type="Pfam" id="PF00563">
    <property type="entry name" value="EAL"/>
    <property type="match status" value="1"/>
</dbReference>
<dbReference type="Proteomes" id="UP000033956">
    <property type="component" value="Unassembled WGS sequence"/>
</dbReference>
<dbReference type="PROSITE" id="PS50883">
    <property type="entry name" value="EAL"/>
    <property type="match status" value="1"/>
</dbReference>
<dbReference type="GO" id="GO:0071111">
    <property type="term" value="F:cyclic-guanylate-specific phosphodiesterase activity"/>
    <property type="evidence" value="ECO:0007669"/>
    <property type="project" value="InterPro"/>
</dbReference>
<evidence type="ECO:0000313" key="2">
    <source>
        <dbReference type="EMBL" id="KJL42982.1"/>
    </source>
</evidence>
<name>A0A0M2HFG5_9MICO</name>
<dbReference type="SMART" id="SM00052">
    <property type="entry name" value="EAL"/>
    <property type="match status" value="1"/>
</dbReference>
<protein>
    <submittedName>
        <fullName evidence="2">Phytochrome-like protein cph2</fullName>
    </submittedName>
</protein>
<dbReference type="EMBL" id="JYIZ01000039">
    <property type="protein sequence ID" value="KJL42982.1"/>
    <property type="molecule type" value="Genomic_DNA"/>
</dbReference>
<dbReference type="STRING" id="92835.RS81_00946"/>
<keyword evidence="3" id="KW-1185">Reference proteome</keyword>
<sequence length="259" mass="27721">MDIEAELARDLRDAVDGGQLQVAYQPLFDLSTVRGKRGVPAAVEALCRWLHPKHGVLMPDRFIPIAERENLIADIDARMLETAAAQVGRWQRAGSATLGLSVNASPTGVDAAFARRVADCADAAGLLPGTLVVEVTETPPPQIATAVVDAIPLLHAAGIAVSIDDFGGSETTLTMLEPLAIDEVKIDRSLTQRTDDAAERAIRDLVAGAVRHGWRVVAEGIETAADLARSRARGCHRGQGYLWSAPVEAREIERMLQVV</sequence>
<dbReference type="InterPro" id="IPR050706">
    <property type="entry name" value="Cyclic-di-GMP_PDE-like"/>
</dbReference>
<dbReference type="InterPro" id="IPR035919">
    <property type="entry name" value="EAL_sf"/>
</dbReference>
<feature type="domain" description="EAL" evidence="1">
    <location>
        <begin position="4"/>
        <end position="259"/>
    </location>
</feature>
<dbReference type="InterPro" id="IPR001633">
    <property type="entry name" value="EAL_dom"/>
</dbReference>
<evidence type="ECO:0000259" key="1">
    <source>
        <dbReference type="PROSITE" id="PS50883"/>
    </source>
</evidence>
<dbReference type="CDD" id="cd01948">
    <property type="entry name" value="EAL"/>
    <property type="match status" value="1"/>
</dbReference>
<dbReference type="RefSeq" id="WP_052682431.1">
    <property type="nucleotide sequence ID" value="NZ_BAAAUP010000003.1"/>
</dbReference>
<comment type="caution">
    <text evidence="2">The sequence shown here is derived from an EMBL/GenBank/DDBJ whole genome shotgun (WGS) entry which is preliminary data.</text>
</comment>
<dbReference type="PANTHER" id="PTHR33121">
    <property type="entry name" value="CYCLIC DI-GMP PHOSPHODIESTERASE PDEF"/>
    <property type="match status" value="1"/>
</dbReference>
<dbReference type="PANTHER" id="PTHR33121:SF70">
    <property type="entry name" value="SIGNALING PROTEIN YKOW"/>
    <property type="match status" value="1"/>
</dbReference>
<organism evidence="2 3">
    <name type="scientific">Microbacterium terrae</name>
    <dbReference type="NCBI Taxonomy" id="69369"/>
    <lineage>
        <taxon>Bacteria</taxon>
        <taxon>Bacillati</taxon>
        <taxon>Actinomycetota</taxon>
        <taxon>Actinomycetes</taxon>
        <taxon>Micrococcales</taxon>
        <taxon>Microbacteriaceae</taxon>
        <taxon>Microbacterium</taxon>
    </lineage>
</organism>
<proteinExistence type="predicted"/>